<feature type="non-terminal residue" evidence="2">
    <location>
        <position position="1"/>
    </location>
</feature>
<protein>
    <submittedName>
        <fullName evidence="2">Uncharacterized protein</fullName>
    </submittedName>
</protein>
<name>A0A0J8DUT6_BETVV</name>
<dbReference type="Gramene" id="KMS94575">
    <property type="protein sequence ID" value="KMS94575"/>
    <property type="gene ID" value="BVRB_020030"/>
</dbReference>
<gene>
    <name evidence="2" type="ORF">BVRB_020030</name>
</gene>
<reference evidence="2 3" key="1">
    <citation type="journal article" date="2014" name="Nature">
        <title>The genome of the recently domesticated crop plant sugar beet (Beta vulgaris).</title>
        <authorList>
            <person name="Dohm J.C."/>
            <person name="Minoche A.E."/>
            <person name="Holtgrawe D."/>
            <person name="Capella-Gutierrez S."/>
            <person name="Zakrzewski F."/>
            <person name="Tafer H."/>
            <person name="Rupp O."/>
            <person name="Sorensen T.R."/>
            <person name="Stracke R."/>
            <person name="Reinhardt R."/>
            <person name="Goesmann A."/>
            <person name="Kraft T."/>
            <person name="Schulz B."/>
            <person name="Stadler P.F."/>
            <person name="Schmidt T."/>
            <person name="Gabaldon T."/>
            <person name="Lehrach H."/>
            <person name="Weisshaar B."/>
            <person name="Himmelbauer H."/>
        </authorList>
    </citation>
    <scope>NUCLEOTIDE SEQUENCE [LARGE SCALE GENOMIC DNA]</scope>
    <source>
        <tissue evidence="2">Taproot</tissue>
    </source>
</reference>
<evidence type="ECO:0000313" key="3">
    <source>
        <dbReference type="Proteomes" id="UP000035740"/>
    </source>
</evidence>
<organism evidence="2 3">
    <name type="scientific">Beta vulgaris subsp. vulgaris</name>
    <name type="common">Beet</name>
    <dbReference type="NCBI Taxonomy" id="3555"/>
    <lineage>
        <taxon>Eukaryota</taxon>
        <taxon>Viridiplantae</taxon>
        <taxon>Streptophyta</taxon>
        <taxon>Embryophyta</taxon>
        <taxon>Tracheophyta</taxon>
        <taxon>Spermatophyta</taxon>
        <taxon>Magnoliopsida</taxon>
        <taxon>eudicotyledons</taxon>
        <taxon>Gunneridae</taxon>
        <taxon>Pentapetalae</taxon>
        <taxon>Caryophyllales</taxon>
        <taxon>Chenopodiaceae</taxon>
        <taxon>Betoideae</taxon>
        <taxon>Beta</taxon>
    </lineage>
</organism>
<feature type="compositionally biased region" description="Polar residues" evidence="1">
    <location>
        <begin position="11"/>
        <end position="27"/>
    </location>
</feature>
<keyword evidence="3" id="KW-1185">Reference proteome</keyword>
<dbReference type="EMBL" id="KQ092424">
    <property type="protein sequence ID" value="KMS94575.1"/>
    <property type="molecule type" value="Genomic_DNA"/>
</dbReference>
<dbReference type="AlphaFoldDB" id="A0A0J8DUT6"/>
<feature type="region of interest" description="Disordered" evidence="1">
    <location>
        <begin position="186"/>
        <end position="206"/>
    </location>
</feature>
<accession>A0A0J8DUT6</accession>
<evidence type="ECO:0000256" key="1">
    <source>
        <dbReference type="SAM" id="MobiDB-lite"/>
    </source>
</evidence>
<sequence length="206" mass="22377">QVGLDIRLLMSNDSLSPSPTPISSQRNVSDEAGNDPESTPYQSATSHRHNHTVSSISHISRATIHDDDLQSTVPIPFEQDIACLENGEGEKEQSFLEKAASSHIRSKSAFVDLPHNSVPTKFESFSSSTGAAFTTNTGRRPSVVCLKVNANAARAGKHRIQHIESPALVLESGFDEGHAAPEKYSSGCSIKLNSPLKRPSHRKRIR</sequence>
<feature type="region of interest" description="Disordered" evidence="1">
    <location>
        <begin position="9"/>
        <end position="52"/>
    </location>
</feature>
<feature type="compositionally biased region" description="Polar residues" evidence="1">
    <location>
        <begin position="36"/>
        <end position="45"/>
    </location>
</feature>
<proteinExistence type="predicted"/>
<evidence type="ECO:0000313" key="2">
    <source>
        <dbReference type="EMBL" id="KMS94575.1"/>
    </source>
</evidence>
<dbReference type="Proteomes" id="UP000035740">
    <property type="component" value="Unassembled WGS sequence"/>
</dbReference>